<gene>
    <name evidence="2" type="ORF">A6R68_22915</name>
</gene>
<feature type="region of interest" description="Disordered" evidence="1">
    <location>
        <begin position="42"/>
        <end position="66"/>
    </location>
</feature>
<sequence length="66" mass="7203">MATSCSLSGCSTFLEDLSESLIGSLDISLSWILLNTNARKMRTPSDDREEVMDQDPQLSSPGFCDS</sequence>
<reference evidence="2 3" key="1">
    <citation type="submission" date="2016-06" db="EMBL/GenBank/DDBJ databases">
        <title>The Draft Genome Sequence and Annotation of the Desert Woodrat Neotoma lepida.</title>
        <authorList>
            <person name="Campbell M."/>
            <person name="Oakeson K.F."/>
            <person name="Yandell M."/>
            <person name="Halpert J.R."/>
            <person name="Dearing D."/>
        </authorList>
    </citation>
    <scope>NUCLEOTIDE SEQUENCE [LARGE SCALE GENOMIC DNA]</scope>
    <source>
        <strain evidence="2">417</strain>
        <tissue evidence="2">Liver</tissue>
    </source>
</reference>
<accession>A0A1A6HZB9</accession>
<evidence type="ECO:0000256" key="1">
    <source>
        <dbReference type="SAM" id="MobiDB-lite"/>
    </source>
</evidence>
<comment type="caution">
    <text evidence="2">The sequence shown here is derived from an EMBL/GenBank/DDBJ whole genome shotgun (WGS) entry which is preliminary data.</text>
</comment>
<dbReference type="EMBL" id="LZPO01007961">
    <property type="protein sequence ID" value="OBS83077.1"/>
    <property type="molecule type" value="Genomic_DNA"/>
</dbReference>
<evidence type="ECO:0000313" key="2">
    <source>
        <dbReference type="EMBL" id="OBS83077.1"/>
    </source>
</evidence>
<protein>
    <submittedName>
        <fullName evidence="2">Uncharacterized protein</fullName>
    </submittedName>
</protein>
<dbReference type="AlphaFoldDB" id="A0A1A6HZB9"/>
<name>A0A1A6HZB9_NEOLE</name>
<dbReference type="OrthoDB" id="1431247at2759"/>
<dbReference type="Proteomes" id="UP000092124">
    <property type="component" value="Unassembled WGS sequence"/>
</dbReference>
<keyword evidence="3" id="KW-1185">Reference proteome</keyword>
<proteinExistence type="predicted"/>
<evidence type="ECO:0000313" key="3">
    <source>
        <dbReference type="Proteomes" id="UP000092124"/>
    </source>
</evidence>
<organism evidence="2 3">
    <name type="scientific">Neotoma lepida</name>
    <name type="common">Desert woodrat</name>
    <dbReference type="NCBI Taxonomy" id="56216"/>
    <lineage>
        <taxon>Eukaryota</taxon>
        <taxon>Metazoa</taxon>
        <taxon>Chordata</taxon>
        <taxon>Craniata</taxon>
        <taxon>Vertebrata</taxon>
        <taxon>Euteleostomi</taxon>
        <taxon>Mammalia</taxon>
        <taxon>Eutheria</taxon>
        <taxon>Euarchontoglires</taxon>
        <taxon>Glires</taxon>
        <taxon>Rodentia</taxon>
        <taxon>Myomorpha</taxon>
        <taxon>Muroidea</taxon>
        <taxon>Cricetidae</taxon>
        <taxon>Neotominae</taxon>
        <taxon>Neotoma</taxon>
    </lineage>
</organism>